<organism evidence="4 5">
    <name type="scientific">Erythranthe guttata</name>
    <name type="common">Yellow monkey flower</name>
    <name type="synonym">Mimulus guttatus</name>
    <dbReference type="NCBI Taxonomy" id="4155"/>
    <lineage>
        <taxon>Eukaryota</taxon>
        <taxon>Viridiplantae</taxon>
        <taxon>Streptophyta</taxon>
        <taxon>Embryophyta</taxon>
        <taxon>Tracheophyta</taxon>
        <taxon>Spermatophyta</taxon>
        <taxon>Magnoliopsida</taxon>
        <taxon>eudicotyledons</taxon>
        <taxon>Gunneridae</taxon>
        <taxon>Pentapetalae</taxon>
        <taxon>asterids</taxon>
        <taxon>lamiids</taxon>
        <taxon>Lamiales</taxon>
        <taxon>Phrymaceae</taxon>
        <taxon>Erythranthe</taxon>
    </lineage>
</organism>
<dbReference type="EMBL" id="KI630752">
    <property type="protein sequence ID" value="EYU33920.1"/>
    <property type="molecule type" value="Genomic_DNA"/>
</dbReference>
<feature type="region of interest" description="Disordered" evidence="2">
    <location>
        <begin position="230"/>
        <end position="254"/>
    </location>
</feature>
<keyword evidence="5" id="KW-1185">Reference proteome</keyword>
<accession>A0A022R526</accession>
<evidence type="ECO:0000256" key="2">
    <source>
        <dbReference type="SAM" id="MobiDB-lite"/>
    </source>
</evidence>
<feature type="compositionally biased region" description="Basic and acidic residues" evidence="2">
    <location>
        <begin position="150"/>
        <end position="167"/>
    </location>
</feature>
<name>A0A022R526_ERYGU</name>
<feature type="compositionally biased region" description="Acidic residues" evidence="2">
    <location>
        <begin position="76"/>
        <end position="92"/>
    </location>
</feature>
<dbReference type="Proteomes" id="UP000030748">
    <property type="component" value="Unassembled WGS sequence"/>
</dbReference>
<dbReference type="InterPro" id="IPR007592">
    <property type="entry name" value="GEBP"/>
</dbReference>
<evidence type="ECO:0000259" key="3">
    <source>
        <dbReference type="Pfam" id="PF04504"/>
    </source>
</evidence>
<feature type="compositionally biased region" description="Basic and acidic residues" evidence="2">
    <location>
        <begin position="1"/>
        <end position="15"/>
    </location>
</feature>
<evidence type="ECO:0000256" key="1">
    <source>
        <dbReference type="ARBA" id="ARBA00010820"/>
    </source>
</evidence>
<dbReference type="GO" id="GO:0005634">
    <property type="term" value="C:nucleus"/>
    <property type="evidence" value="ECO:0000318"/>
    <property type="project" value="GO_Central"/>
</dbReference>
<sequence>MAKIPEAEKRAKSESDSDEEESDGSSSEEGSSESGSESESEQKQPAVAKKPSSLPPAAAKKTKSLVQKPSEKSESESESGSESDSDESEAEVEQVAPKPAADPPKSKSVAKKPNPPKPAAASTVTPPTKSTAKKRAAEDKQSAAKGSKKPKADPENSEANSKDETKKQLFHRLWNEDDEIALLKGLADYKQKKKADPYAELDSFHLFIGENLHVEVTKAQLQDKIRRLKKKYETNKTKDQPNKDKSFSKPHEKKIYELSEPVWGNVEKAVEKSASVKKTRGKSVNVVENGESDDAKNEENVVENGESDDVENEKSVDVVSGDVEKGAATTGSDYSSVQNRISRMGAEMYEGADDGTELQKRWRKLREKEMEIHMMKLELMRDQTKLVLDGKKSRNL</sequence>
<dbReference type="AlphaFoldDB" id="A0A022R526"/>
<proteinExistence type="inferred from homology"/>
<feature type="region of interest" description="Disordered" evidence="2">
    <location>
        <begin position="271"/>
        <end position="336"/>
    </location>
</feature>
<dbReference type="STRING" id="4155.A0A022R526"/>
<dbReference type="PANTHER" id="PTHR31662">
    <property type="entry name" value="BNAANNG10740D PROTEIN-RELATED"/>
    <property type="match status" value="1"/>
</dbReference>
<protein>
    <recommendedName>
        <fullName evidence="3">Glabrous enhancer-binding protein-like DBD domain-containing protein</fullName>
    </recommendedName>
</protein>
<dbReference type="PANTHER" id="PTHR31662:SF33">
    <property type="entry name" value="DNA-BINDING STOREKEEPER PROTEIN TRANSCRIPTIONAL REGULATOR-LIKE PROTEIN"/>
    <property type="match status" value="1"/>
</dbReference>
<evidence type="ECO:0000313" key="5">
    <source>
        <dbReference type="Proteomes" id="UP000030748"/>
    </source>
</evidence>
<dbReference type="OrthoDB" id="914121at2759"/>
<evidence type="ECO:0000313" key="4">
    <source>
        <dbReference type="EMBL" id="EYU33920.1"/>
    </source>
</evidence>
<dbReference type="eggNOG" id="ENOG502RQE9">
    <property type="taxonomic scope" value="Eukaryota"/>
</dbReference>
<dbReference type="OMA" id="ARVMNEK"/>
<dbReference type="Pfam" id="PF04504">
    <property type="entry name" value="GeBP-like_DBD"/>
    <property type="match status" value="1"/>
</dbReference>
<feature type="compositionally biased region" description="Low complexity" evidence="2">
    <location>
        <begin position="45"/>
        <end position="59"/>
    </location>
</feature>
<feature type="compositionally biased region" description="Low complexity" evidence="2">
    <location>
        <begin position="24"/>
        <end position="37"/>
    </location>
</feature>
<feature type="region of interest" description="Disordered" evidence="2">
    <location>
        <begin position="1"/>
        <end position="174"/>
    </location>
</feature>
<dbReference type="InterPro" id="IPR053932">
    <property type="entry name" value="GeBP-like_DBD"/>
</dbReference>
<comment type="similarity">
    <text evidence="1">Belongs to the GeBP family.</text>
</comment>
<reference evidence="4 5" key="1">
    <citation type="journal article" date="2013" name="Proc. Natl. Acad. Sci. U.S.A.">
        <title>Fine-scale variation in meiotic recombination in Mimulus inferred from population shotgun sequencing.</title>
        <authorList>
            <person name="Hellsten U."/>
            <person name="Wright K.M."/>
            <person name="Jenkins J."/>
            <person name="Shu S."/>
            <person name="Yuan Y."/>
            <person name="Wessler S.R."/>
            <person name="Schmutz J."/>
            <person name="Willis J.H."/>
            <person name="Rokhsar D.S."/>
        </authorList>
    </citation>
    <scope>NUCLEOTIDE SEQUENCE [LARGE SCALE GENOMIC DNA]</scope>
    <source>
        <strain evidence="5">cv. DUN x IM62</strain>
    </source>
</reference>
<dbReference type="GO" id="GO:0006355">
    <property type="term" value="P:regulation of DNA-templated transcription"/>
    <property type="evidence" value="ECO:0007669"/>
    <property type="project" value="InterPro"/>
</dbReference>
<feature type="domain" description="Glabrous enhancer-binding protein-like DBD" evidence="3">
    <location>
        <begin position="170"/>
        <end position="264"/>
    </location>
</feature>
<gene>
    <name evidence="4" type="ORF">MIMGU_mgv1a007745mg</name>
</gene>
<dbReference type="KEGG" id="egt:105962252"/>